<organism evidence="2 3">
    <name type="scientific">Qipengyuania aurantiaca</name>
    <dbReference type="NCBI Taxonomy" id="2867233"/>
    <lineage>
        <taxon>Bacteria</taxon>
        <taxon>Pseudomonadati</taxon>
        <taxon>Pseudomonadota</taxon>
        <taxon>Alphaproteobacteria</taxon>
        <taxon>Sphingomonadales</taxon>
        <taxon>Erythrobacteraceae</taxon>
        <taxon>Qipengyuania</taxon>
    </lineage>
</organism>
<dbReference type="InterPro" id="IPR004843">
    <property type="entry name" value="Calcineurin-like_PHP"/>
</dbReference>
<protein>
    <submittedName>
        <fullName evidence="2">Serine/threonine protein phosphatase</fullName>
    </submittedName>
</protein>
<dbReference type="SUPFAM" id="SSF56300">
    <property type="entry name" value="Metallo-dependent phosphatases"/>
    <property type="match status" value="1"/>
</dbReference>
<accession>A0ABX8ZMM2</accession>
<dbReference type="InterPro" id="IPR050126">
    <property type="entry name" value="Ap4A_hydrolase"/>
</dbReference>
<evidence type="ECO:0000313" key="3">
    <source>
        <dbReference type="Proteomes" id="UP000824281"/>
    </source>
</evidence>
<dbReference type="EMBL" id="CP081295">
    <property type="protein sequence ID" value="QZD90237.1"/>
    <property type="molecule type" value="Genomic_DNA"/>
</dbReference>
<reference evidence="2 3" key="1">
    <citation type="submission" date="2021-08" db="EMBL/GenBank/DDBJ databases">
        <title>Comparative Genomics Analysis of the Genus Qipengyuania Reveals Extensive Genetic Diversity and Metabolic Versatility, Including the Description of Fifteen Novel Species.</title>
        <authorList>
            <person name="Liu Y."/>
        </authorList>
    </citation>
    <scope>NUCLEOTIDE SEQUENCE [LARGE SCALE GENOMIC DNA]</scope>
    <source>
        <strain evidence="2 3">1NDH13</strain>
    </source>
</reference>
<dbReference type="CDD" id="cd00144">
    <property type="entry name" value="MPP_PPP_family"/>
    <property type="match status" value="1"/>
</dbReference>
<proteinExistence type="predicted"/>
<evidence type="ECO:0000313" key="2">
    <source>
        <dbReference type="EMBL" id="QZD90237.1"/>
    </source>
</evidence>
<sequence length="267" mass="30412">MFDSIRRMFSGAFSQGRTARVPDGERWYVIGDIHGRCDLLEALKHAIEEDDAALGTADTTIVFLGDLVDRGPDSHGVVKLARSWGKERKVRYLAGNHEEMFLQSFEDRDVLRHFLKHGGKETVLSYGIDRKAYAKMKMGELQEAMTKAVPAKHRAFLESFEDIIVAGDYVFAHAGINPKLPMDQQKQSDLRWIRDRFLRHEEPLSHVVVHGHTIFEDMEHREHRIGIDTGAFRTGRLTALVLEDNHRRTIQAIASDDGAVKIEKRDA</sequence>
<dbReference type="PANTHER" id="PTHR42850:SF4">
    <property type="entry name" value="ZINC-DEPENDENT ENDOPOLYPHOSPHATASE"/>
    <property type="match status" value="1"/>
</dbReference>
<dbReference type="InterPro" id="IPR029052">
    <property type="entry name" value="Metallo-depent_PP-like"/>
</dbReference>
<dbReference type="Proteomes" id="UP000824281">
    <property type="component" value="Chromosome"/>
</dbReference>
<evidence type="ECO:0000259" key="1">
    <source>
        <dbReference type="Pfam" id="PF00149"/>
    </source>
</evidence>
<gene>
    <name evidence="2" type="ORF">K3148_02190</name>
</gene>
<dbReference type="PANTHER" id="PTHR42850">
    <property type="entry name" value="METALLOPHOSPHOESTERASE"/>
    <property type="match status" value="1"/>
</dbReference>
<dbReference type="Pfam" id="PF00149">
    <property type="entry name" value="Metallophos"/>
    <property type="match status" value="1"/>
</dbReference>
<dbReference type="Gene3D" id="3.60.21.10">
    <property type="match status" value="1"/>
</dbReference>
<feature type="domain" description="Calcineurin-like phosphoesterase" evidence="1">
    <location>
        <begin position="28"/>
        <end position="213"/>
    </location>
</feature>
<dbReference type="RefSeq" id="WP_221425710.1">
    <property type="nucleotide sequence ID" value="NZ_CP081295.1"/>
</dbReference>
<keyword evidence="3" id="KW-1185">Reference proteome</keyword>
<name>A0ABX8ZMM2_9SPHN</name>